<accession>A0A9K3D563</accession>
<keyword evidence="12" id="KW-1185">Reference proteome</keyword>
<keyword evidence="6" id="KW-0288">FMN</keyword>
<evidence type="ECO:0000256" key="4">
    <source>
        <dbReference type="ARBA" id="ARBA00022485"/>
    </source>
</evidence>
<dbReference type="GO" id="GO:0006120">
    <property type="term" value="P:mitochondrial electron transport, NADH to ubiquinone"/>
    <property type="evidence" value="ECO:0007669"/>
    <property type="project" value="TreeGrafter"/>
</dbReference>
<keyword evidence="5" id="KW-0285">Flavoprotein</keyword>
<dbReference type="PANTHER" id="PTHR11780">
    <property type="entry name" value="NADH-UBIQUINONE OXIDOREDUCTASE FLAVOPROTEIN 1 NDUFV1"/>
    <property type="match status" value="1"/>
</dbReference>
<dbReference type="AlphaFoldDB" id="A0A9K3D563"/>
<proteinExistence type="inferred from homology"/>
<comment type="cofactor">
    <cofactor evidence="1">
        <name>FMN</name>
        <dbReference type="ChEBI" id="CHEBI:58210"/>
    </cofactor>
</comment>
<dbReference type="Gene3D" id="3.40.50.11540">
    <property type="entry name" value="NADH-ubiquinone oxidoreductase 51kDa subunit"/>
    <property type="match status" value="1"/>
</dbReference>
<dbReference type="InterPro" id="IPR011538">
    <property type="entry name" value="Nuo51_FMN-bd"/>
</dbReference>
<dbReference type="InterPro" id="IPR050837">
    <property type="entry name" value="ComplexI_51kDa_subunit"/>
</dbReference>
<dbReference type="Gene3D" id="3.10.20.600">
    <property type="match status" value="1"/>
</dbReference>
<keyword evidence="9" id="KW-0411">Iron-sulfur</keyword>
<evidence type="ECO:0000313" key="12">
    <source>
        <dbReference type="Proteomes" id="UP000265618"/>
    </source>
</evidence>
<dbReference type="Pfam" id="PF01512">
    <property type="entry name" value="Complex1_51K"/>
    <property type="match status" value="1"/>
</dbReference>
<name>A0A9K3D563_9EUKA</name>
<dbReference type="Proteomes" id="UP000265618">
    <property type="component" value="Unassembled WGS sequence"/>
</dbReference>
<reference evidence="11 12" key="1">
    <citation type="journal article" date="2018" name="PLoS ONE">
        <title>The draft genome of Kipferlia bialata reveals reductive genome evolution in fornicate parasites.</title>
        <authorList>
            <person name="Tanifuji G."/>
            <person name="Takabayashi S."/>
            <person name="Kume K."/>
            <person name="Takagi M."/>
            <person name="Nakayama T."/>
            <person name="Kamikawa R."/>
            <person name="Inagaki Y."/>
            <person name="Hashimoto T."/>
        </authorList>
    </citation>
    <scope>NUCLEOTIDE SEQUENCE [LARGE SCALE GENOMIC DNA]</scope>
    <source>
        <strain evidence="11">NY0173</strain>
    </source>
</reference>
<comment type="cofactor">
    <cofactor evidence="2">
        <name>[4Fe-4S] cluster</name>
        <dbReference type="ChEBI" id="CHEBI:49883"/>
    </cofactor>
</comment>
<dbReference type="EMBL" id="BDIP01003862">
    <property type="protein sequence ID" value="GIQ88206.1"/>
    <property type="molecule type" value="Genomic_DNA"/>
</dbReference>
<evidence type="ECO:0000256" key="8">
    <source>
        <dbReference type="ARBA" id="ARBA00023004"/>
    </source>
</evidence>
<dbReference type="GO" id="GO:0046872">
    <property type="term" value="F:metal ion binding"/>
    <property type="evidence" value="ECO:0007669"/>
    <property type="project" value="UniProtKB-KW"/>
</dbReference>
<dbReference type="InterPro" id="IPR037207">
    <property type="entry name" value="Nuop51_4Fe4S-bd_sf"/>
</dbReference>
<evidence type="ECO:0000256" key="3">
    <source>
        <dbReference type="ARBA" id="ARBA00007523"/>
    </source>
</evidence>
<dbReference type="InterPro" id="IPR019575">
    <property type="entry name" value="Nuop51_4Fe4S-bd"/>
</dbReference>
<dbReference type="GO" id="GO:0008137">
    <property type="term" value="F:NADH dehydrogenase (ubiquinone) activity"/>
    <property type="evidence" value="ECO:0007669"/>
    <property type="project" value="InterPro"/>
</dbReference>
<sequence>EAEARGLLGPDSETGVTIIVHTGAGAYVCGEETALLNSLEGRTGKPRNKPPYPASQGLYKMPTIVNNVETVSSIPAIVQRGGEWFKSLGVEGSAGSKIMTLSGSINNPCYWEDRMGVNLGEIINEKGQGVKEGEEVLMVLPGGLSTYPIKGCDIGNVTMDYNALEKANTALGTAGMIVLDTSDDLLHFLKRTAHFYWHETCRQCPVCIEGCDDMLSILTALDDGTMPLEEHEAAFDRLVEITHRPHWQTICALADASTDALRGSLDMFRDRLEAEAKARLQ</sequence>
<comment type="caution">
    <text evidence="11">The sequence shown here is derived from an EMBL/GenBank/DDBJ whole genome shotgun (WGS) entry which is preliminary data.</text>
</comment>
<dbReference type="SUPFAM" id="SSF142984">
    <property type="entry name" value="Nqo1 middle domain-like"/>
    <property type="match status" value="1"/>
</dbReference>
<dbReference type="OrthoDB" id="42889at2759"/>
<evidence type="ECO:0000256" key="1">
    <source>
        <dbReference type="ARBA" id="ARBA00001917"/>
    </source>
</evidence>
<evidence type="ECO:0000256" key="6">
    <source>
        <dbReference type="ARBA" id="ARBA00022643"/>
    </source>
</evidence>
<dbReference type="PANTHER" id="PTHR11780:SF10">
    <property type="entry name" value="NADH DEHYDROGENASE [UBIQUINONE] FLAVOPROTEIN 1, MITOCHONDRIAL"/>
    <property type="match status" value="1"/>
</dbReference>
<dbReference type="PROSITE" id="PS00644">
    <property type="entry name" value="COMPLEX1_51K_1"/>
    <property type="match status" value="1"/>
</dbReference>
<gene>
    <name evidence="11" type="ORF">KIPB_010406</name>
</gene>
<evidence type="ECO:0000256" key="9">
    <source>
        <dbReference type="ARBA" id="ARBA00023014"/>
    </source>
</evidence>
<keyword evidence="4" id="KW-0004">4Fe-4S</keyword>
<dbReference type="InterPro" id="IPR037225">
    <property type="entry name" value="Nuo51_FMN-bd_sf"/>
</dbReference>
<dbReference type="SUPFAM" id="SSF140490">
    <property type="entry name" value="Nqo1C-terminal domain-like"/>
    <property type="match status" value="1"/>
</dbReference>
<dbReference type="GO" id="GO:0005739">
    <property type="term" value="C:mitochondrion"/>
    <property type="evidence" value="ECO:0007669"/>
    <property type="project" value="GOC"/>
</dbReference>
<dbReference type="InterPro" id="IPR001949">
    <property type="entry name" value="NADH-UbQ_OxRdtase_51kDa_CS"/>
</dbReference>
<dbReference type="GO" id="GO:0010181">
    <property type="term" value="F:FMN binding"/>
    <property type="evidence" value="ECO:0007669"/>
    <property type="project" value="InterPro"/>
</dbReference>
<dbReference type="SUPFAM" id="SSF142019">
    <property type="entry name" value="Nqo1 FMN-binding domain-like"/>
    <property type="match status" value="1"/>
</dbReference>
<keyword evidence="8" id="KW-0408">Iron</keyword>
<keyword evidence="7" id="KW-0479">Metal-binding</keyword>
<evidence type="ECO:0000313" key="11">
    <source>
        <dbReference type="EMBL" id="GIQ88206.1"/>
    </source>
</evidence>
<dbReference type="SMART" id="SM00928">
    <property type="entry name" value="NADH_4Fe-4S"/>
    <property type="match status" value="1"/>
</dbReference>
<evidence type="ECO:0000259" key="10">
    <source>
        <dbReference type="SMART" id="SM00928"/>
    </source>
</evidence>
<organism evidence="11 12">
    <name type="scientific">Kipferlia bialata</name>
    <dbReference type="NCBI Taxonomy" id="797122"/>
    <lineage>
        <taxon>Eukaryota</taxon>
        <taxon>Metamonada</taxon>
        <taxon>Carpediemonas-like organisms</taxon>
        <taxon>Kipferlia</taxon>
    </lineage>
</organism>
<dbReference type="Pfam" id="PF10589">
    <property type="entry name" value="NADH_4Fe-4S"/>
    <property type="match status" value="1"/>
</dbReference>
<evidence type="ECO:0000256" key="7">
    <source>
        <dbReference type="ARBA" id="ARBA00022723"/>
    </source>
</evidence>
<protein>
    <recommendedName>
        <fullName evidence="10">NADH-ubiquinone oxidoreductase 51kDa subunit iron-sulphur binding domain-containing protein</fullName>
    </recommendedName>
</protein>
<feature type="domain" description="NADH-ubiquinone oxidoreductase 51kDa subunit iron-sulphur binding" evidence="10">
    <location>
        <begin position="186"/>
        <end position="231"/>
    </location>
</feature>
<evidence type="ECO:0000256" key="2">
    <source>
        <dbReference type="ARBA" id="ARBA00001966"/>
    </source>
</evidence>
<dbReference type="Gene3D" id="1.20.1440.230">
    <property type="entry name" value="NADH-ubiquinone oxidoreductase 51kDa subunit, iron-sulphur binding domain"/>
    <property type="match status" value="1"/>
</dbReference>
<comment type="similarity">
    <text evidence="3">Belongs to the complex I 51 kDa subunit family.</text>
</comment>
<dbReference type="GO" id="GO:0051539">
    <property type="term" value="F:4 iron, 4 sulfur cluster binding"/>
    <property type="evidence" value="ECO:0007669"/>
    <property type="project" value="UniProtKB-KW"/>
</dbReference>
<evidence type="ECO:0000256" key="5">
    <source>
        <dbReference type="ARBA" id="ARBA00022630"/>
    </source>
</evidence>
<feature type="non-terminal residue" evidence="11">
    <location>
        <position position="1"/>
    </location>
</feature>